<dbReference type="Gene3D" id="3.40.50.300">
    <property type="entry name" value="P-loop containing nucleotide triphosphate hydrolases"/>
    <property type="match status" value="1"/>
</dbReference>
<evidence type="ECO:0000313" key="3">
    <source>
        <dbReference type="Proteomes" id="UP000887226"/>
    </source>
</evidence>
<dbReference type="Pfam" id="PF01031">
    <property type="entry name" value="Dynamin_M"/>
    <property type="match status" value="1"/>
</dbReference>
<reference evidence="2" key="1">
    <citation type="journal article" date="2021" name="IMA Fungus">
        <title>Genomic characterization of three marine fungi, including Emericellopsis atlantica sp. nov. with signatures of a generalist lifestyle and marine biomass degradation.</title>
        <authorList>
            <person name="Hagestad O.C."/>
            <person name="Hou L."/>
            <person name="Andersen J.H."/>
            <person name="Hansen E.H."/>
            <person name="Altermark B."/>
            <person name="Li C."/>
            <person name="Kuhnert E."/>
            <person name="Cox R.J."/>
            <person name="Crous P.W."/>
            <person name="Spatafora J.W."/>
            <person name="Lail K."/>
            <person name="Amirebrahimi M."/>
            <person name="Lipzen A."/>
            <person name="Pangilinan J."/>
            <person name="Andreopoulos W."/>
            <person name="Hayes R.D."/>
            <person name="Ng V."/>
            <person name="Grigoriev I.V."/>
            <person name="Jackson S.A."/>
            <person name="Sutton T.D.S."/>
            <person name="Dobson A.D.W."/>
            <person name="Rama T."/>
        </authorList>
    </citation>
    <scope>NUCLEOTIDE SEQUENCE</scope>
    <source>
        <strain evidence="2">TRa3180A</strain>
    </source>
</reference>
<dbReference type="EMBL" id="MU254121">
    <property type="protein sequence ID" value="KAG9242041.1"/>
    <property type="molecule type" value="Genomic_DNA"/>
</dbReference>
<dbReference type="Proteomes" id="UP000887226">
    <property type="component" value="Unassembled WGS sequence"/>
</dbReference>
<sequence>MTIEQRHEMEERFFQTSPWNWLPKNRVAVGFLKTFLVSLLHKHIKGELPGLQKADLTKIDLDSMGMSSEKRRMFSKSFATLRKTKNKNYHCCVGDCIH</sequence>
<name>A0A9P8CE79_9HELO</name>
<dbReference type="InterPro" id="IPR027417">
    <property type="entry name" value="P-loop_NTPase"/>
</dbReference>
<protein>
    <recommendedName>
        <fullName evidence="1">Dynamin stalk domain-containing protein</fullName>
    </recommendedName>
</protein>
<dbReference type="AlphaFoldDB" id="A0A9P8CE79"/>
<evidence type="ECO:0000259" key="1">
    <source>
        <dbReference type="Pfam" id="PF01031"/>
    </source>
</evidence>
<feature type="domain" description="Dynamin stalk" evidence="1">
    <location>
        <begin position="2"/>
        <end position="54"/>
    </location>
</feature>
<gene>
    <name evidence="2" type="ORF">BJ878DRAFT_192964</name>
</gene>
<comment type="caution">
    <text evidence="2">The sequence shown here is derived from an EMBL/GenBank/DDBJ whole genome shotgun (WGS) entry which is preliminary data.</text>
</comment>
<proteinExistence type="predicted"/>
<dbReference type="InterPro" id="IPR000375">
    <property type="entry name" value="Dynamin_stalk"/>
</dbReference>
<keyword evidence="3" id="KW-1185">Reference proteome</keyword>
<evidence type="ECO:0000313" key="2">
    <source>
        <dbReference type="EMBL" id="KAG9242041.1"/>
    </source>
</evidence>
<accession>A0A9P8CE79</accession>
<organism evidence="2 3">
    <name type="scientific">Calycina marina</name>
    <dbReference type="NCBI Taxonomy" id="1763456"/>
    <lineage>
        <taxon>Eukaryota</taxon>
        <taxon>Fungi</taxon>
        <taxon>Dikarya</taxon>
        <taxon>Ascomycota</taxon>
        <taxon>Pezizomycotina</taxon>
        <taxon>Leotiomycetes</taxon>
        <taxon>Helotiales</taxon>
        <taxon>Pezizellaceae</taxon>
        <taxon>Calycina</taxon>
    </lineage>
</organism>